<evidence type="ECO:0000259" key="2">
    <source>
        <dbReference type="Pfam" id="PF12729"/>
    </source>
</evidence>
<dbReference type="AlphaFoldDB" id="A0A840UWC7"/>
<protein>
    <recommendedName>
        <fullName evidence="2">Chemotaxis methyl-accepting receptor HlyB-like 4HB MCP domain-containing protein</fullName>
    </recommendedName>
</protein>
<sequence length="88" mass="9653">MQWFYNLKVGAKISLLGLGAIAALLIVGITGYISLNNSSNALEKMYSQQLTAVQFVNDSRAQSRKIEADIYAIIAAKDPALKMNFLMI</sequence>
<name>A0A840UWC7_9FIRM</name>
<feature type="domain" description="Chemotaxis methyl-accepting receptor HlyB-like 4HB MCP" evidence="2">
    <location>
        <begin position="6"/>
        <end position="84"/>
    </location>
</feature>
<organism evidence="3 4">
    <name type="scientific">Pectinatus brassicae</name>
    <dbReference type="NCBI Taxonomy" id="862415"/>
    <lineage>
        <taxon>Bacteria</taxon>
        <taxon>Bacillati</taxon>
        <taxon>Bacillota</taxon>
        <taxon>Negativicutes</taxon>
        <taxon>Selenomonadales</taxon>
        <taxon>Selenomonadaceae</taxon>
        <taxon>Pectinatus</taxon>
    </lineage>
</organism>
<keyword evidence="1" id="KW-1133">Transmembrane helix</keyword>
<accession>A0A840UWC7</accession>
<comment type="caution">
    <text evidence="3">The sequence shown here is derived from an EMBL/GenBank/DDBJ whole genome shotgun (WGS) entry which is preliminary data.</text>
</comment>
<keyword evidence="4" id="KW-1185">Reference proteome</keyword>
<evidence type="ECO:0000256" key="1">
    <source>
        <dbReference type="SAM" id="Phobius"/>
    </source>
</evidence>
<keyword evidence="1" id="KW-0472">Membrane</keyword>
<proteinExistence type="predicted"/>
<feature type="transmembrane region" description="Helical" evidence="1">
    <location>
        <begin position="13"/>
        <end position="35"/>
    </location>
</feature>
<keyword evidence="1" id="KW-0812">Transmembrane</keyword>
<evidence type="ECO:0000313" key="4">
    <source>
        <dbReference type="Proteomes" id="UP000559117"/>
    </source>
</evidence>
<dbReference type="EMBL" id="JACHFH010000035">
    <property type="protein sequence ID" value="MBB5337144.1"/>
    <property type="molecule type" value="Genomic_DNA"/>
</dbReference>
<dbReference type="Proteomes" id="UP000559117">
    <property type="component" value="Unassembled WGS sequence"/>
</dbReference>
<evidence type="ECO:0000313" key="3">
    <source>
        <dbReference type="EMBL" id="MBB5337144.1"/>
    </source>
</evidence>
<dbReference type="Pfam" id="PF12729">
    <property type="entry name" value="4HB_MCP_1"/>
    <property type="match status" value="1"/>
</dbReference>
<reference evidence="3 4" key="1">
    <citation type="submission" date="2020-08" db="EMBL/GenBank/DDBJ databases">
        <title>Genomic Encyclopedia of Type Strains, Phase IV (KMG-IV): sequencing the most valuable type-strain genomes for metagenomic binning, comparative biology and taxonomic classification.</title>
        <authorList>
            <person name="Goeker M."/>
        </authorList>
    </citation>
    <scope>NUCLEOTIDE SEQUENCE [LARGE SCALE GENOMIC DNA]</scope>
    <source>
        <strain evidence="3 4">DSM 24661</strain>
    </source>
</reference>
<dbReference type="InterPro" id="IPR024478">
    <property type="entry name" value="HlyB_4HB_MCP"/>
</dbReference>
<gene>
    <name evidence="3" type="ORF">HNR32_002301</name>
</gene>